<evidence type="ECO:0000313" key="1">
    <source>
        <dbReference type="EMBL" id="CAF1617060.1"/>
    </source>
</evidence>
<evidence type="ECO:0000313" key="2">
    <source>
        <dbReference type="EMBL" id="CAF4504564.1"/>
    </source>
</evidence>
<gene>
    <name evidence="1" type="ORF">GPM918_LOCUS43495</name>
    <name evidence="2" type="ORF">SRO942_LOCUS45003</name>
</gene>
<organism evidence="1 3">
    <name type="scientific">Didymodactylos carnosus</name>
    <dbReference type="NCBI Taxonomy" id="1234261"/>
    <lineage>
        <taxon>Eukaryota</taxon>
        <taxon>Metazoa</taxon>
        <taxon>Spiralia</taxon>
        <taxon>Gnathifera</taxon>
        <taxon>Rotifera</taxon>
        <taxon>Eurotatoria</taxon>
        <taxon>Bdelloidea</taxon>
        <taxon>Philodinida</taxon>
        <taxon>Philodinidae</taxon>
        <taxon>Didymodactylos</taxon>
    </lineage>
</organism>
<protein>
    <submittedName>
        <fullName evidence="1">Uncharacterized protein</fullName>
    </submittedName>
</protein>
<sequence>MSCLRTILGLNLGDRVPNATMLQLSDQPGIEDLIRRNRLRCVLPYSE</sequence>
<accession>A0A816C2K5</accession>
<name>A0A816C2K5_9BILA</name>
<feature type="non-terminal residue" evidence="1">
    <location>
        <position position="1"/>
    </location>
</feature>
<comment type="caution">
    <text evidence="1">The sequence shown here is derived from an EMBL/GenBank/DDBJ whole genome shotgun (WGS) entry which is preliminary data.</text>
</comment>
<dbReference type="Proteomes" id="UP000663829">
    <property type="component" value="Unassembled WGS sequence"/>
</dbReference>
<dbReference type="EMBL" id="CAJNOQ010039628">
    <property type="protein sequence ID" value="CAF1617060.1"/>
    <property type="molecule type" value="Genomic_DNA"/>
</dbReference>
<dbReference type="AlphaFoldDB" id="A0A816C2K5"/>
<evidence type="ECO:0000313" key="3">
    <source>
        <dbReference type="Proteomes" id="UP000663829"/>
    </source>
</evidence>
<dbReference type="EMBL" id="CAJOBC010106627">
    <property type="protein sequence ID" value="CAF4504564.1"/>
    <property type="molecule type" value="Genomic_DNA"/>
</dbReference>
<reference evidence="1" key="1">
    <citation type="submission" date="2021-02" db="EMBL/GenBank/DDBJ databases">
        <authorList>
            <person name="Nowell W R."/>
        </authorList>
    </citation>
    <scope>NUCLEOTIDE SEQUENCE</scope>
</reference>
<keyword evidence="3" id="KW-1185">Reference proteome</keyword>
<dbReference type="Proteomes" id="UP000681722">
    <property type="component" value="Unassembled WGS sequence"/>
</dbReference>
<dbReference type="OrthoDB" id="410404at2759"/>
<proteinExistence type="predicted"/>